<evidence type="ECO:0000256" key="3">
    <source>
        <dbReference type="ARBA" id="ARBA00022741"/>
    </source>
</evidence>
<evidence type="ECO:0000256" key="5">
    <source>
        <dbReference type="ARBA" id="ARBA00022917"/>
    </source>
</evidence>
<name>A0AAN9A7Z7_HALRR</name>
<dbReference type="SUPFAM" id="SSF52374">
    <property type="entry name" value="Nucleotidylyl transferase"/>
    <property type="match status" value="1"/>
</dbReference>
<dbReference type="InterPro" id="IPR009080">
    <property type="entry name" value="tRNAsynth_Ia_anticodon-bd"/>
</dbReference>
<keyword evidence="4 10" id="KW-0067">ATP-binding</keyword>
<dbReference type="Gene3D" id="2.170.220.10">
    <property type="match status" value="1"/>
</dbReference>
<comment type="catalytic activity">
    <reaction evidence="9">
        <text>tRNA(Met) + L-methionine + ATP = L-methionyl-tRNA(Met) + AMP + diphosphate</text>
        <dbReference type="Rhea" id="RHEA:13481"/>
        <dbReference type="Rhea" id="RHEA-COMP:9667"/>
        <dbReference type="Rhea" id="RHEA-COMP:9698"/>
        <dbReference type="ChEBI" id="CHEBI:30616"/>
        <dbReference type="ChEBI" id="CHEBI:33019"/>
        <dbReference type="ChEBI" id="CHEBI:57844"/>
        <dbReference type="ChEBI" id="CHEBI:78442"/>
        <dbReference type="ChEBI" id="CHEBI:78530"/>
        <dbReference type="ChEBI" id="CHEBI:456215"/>
        <dbReference type="EC" id="6.1.1.10"/>
    </reaction>
</comment>
<evidence type="ECO:0000256" key="1">
    <source>
        <dbReference type="ARBA" id="ARBA00012838"/>
    </source>
</evidence>
<feature type="domain" description="Methionyl/Leucyl tRNA synthetase" evidence="11">
    <location>
        <begin position="42"/>
        <end position="401"/>
    </location>
</feature>
<dbReference type="InterPro" id="IPR033911">
    <property type="entry name" value="MetRS_core"/>
</dbReference>
<dbReference type="InterPro" id="IPR041872">
    <property type="entry name" value="Anticodon_Met"/>
</dbReference>
<feature type="domain" description="Methionyl-tRNA synthetase anticodon-binding" evidence="12">
    <location>
        <begin position="425"/>
        <end position="528"/>
    </location>
</feature>
<protein>
    <recommendedName>
        <fullName evidence="7">Methionine--tRNA ligase, mitochondrial</fullName>
        <ecNumber evidence="1">6.1.1.10</ecNumber>
    </recommendedName>
    <alternativeName>
        <fullName evidence="8">Mitochondrial methionyl-tRNA synthetase</fullName>
    </alternativeName>
</protein>
<dbReference type="CDD" id="cd07957">
    <property type="entry name" value="Anticodon_Ia_Met"/>
    <property type="match status" value="1"/>
</dbReference>
<gene>
    <name evidence="13" type="primary">MARS2</name>
    <name evidence="13" type="ORF">SK128_021500</name>
</gene>
<dbReference type="SUPFAM" id="SSF47323">
    <property type="entry name" value="Anticodon-binding domain of a subclass of class I aminoacyl-tRNA synthetases"/>
    <property type="match status" value="1"/>
</dbReference>
<dbReference type="NCBIfam" id="TIGR00398">
    <property type="entry name" value="metG"/>
    <property type="match status" value="1"/>
</dbReference>
<dbReference type="Gene3D" id="3.40.50.620">
    <property type="entry name" value="HUPs"/>
    <property type="match status" value="1"/>
</dbReference>
<dbReference type="AlphaFoldDB" id="A0AAN9A7Z7"/>
<evidence type="ECO:0000256" key="8">
    <source>
        <dbReference type="ARBA" id="ARBA00030331"/>
    </source>
</evidence>
<evidence type="ECO:0000313" key="14">
    <source>
        <dbReference type="Proteomes" id="UP001381693"/>
    </source>
</evidence>
<dbReference type="PANTHER" id="PTHR43326">
    <property type="entry name" value="METHIONYL-TRNA SYNTHETASE"/>
    <property type="match status" value="1"/>
</dbReference>
<dbReference type="GO" id="GO:0005739">
    <property type="term" value="C:mitochondrion"/>
    <property type="evidence" value="ECO:0007669"/>
    <property type="project" value="UniProtKB-ARBA"/>
</dbReference>
<evidence type="ECO:0000256" key="10">
    <source>
        <dbReference type="RuleBase" id="RU363039"/>
    </source>
</evidence>
<reference evidence="13 14" key="1">
    <citation type="submission" date="2023-11" db="EMBL/GenBank/DDBJ databases">
        <title>Halocaridina rubra genome assembly.</title>
        <authorList>
            <person name="Smith C."/>
        </authorList>
    </citation>
    <scope>NUCLEOTIDE SEQUENCE [LARGE SCALE GENOMIC DNA]</scope>
    <source>
        <strain evidence="13">EP-1</strain>
        <tissue evidence="13">Whole</tissue>
    </source>
</reference>
<proteinExistence type="inferred from homology"/>
<dbReference type="Pfam" id="PF09334">
    <property type="entry name" value="tRNA-synt_1g"/>
    <property type="match status" value="1"/>
</dbReference>
<dbReference type="InterPro" id="IPR014758">
    <property type="entry name" value="Met-tRNA_synth"/>
</dbReference>
<evidence type="ECO:0000259" key="11">
    <source>
        <dbReference type="Pfam" id="PF09334"/>
    </source>
</evidence>
<keyword evidence="2 10" id="KW-0436">Ligase</keyword>
<dbReference type="Proteomes" id="UP001381693">
    <property type="component" value="Unassembled WGS sequence"/>
</dbReference>
<keyword evidence="6 10" id="KW-0030">Aminoacyl-tRNA synthetase</keyword>
<dbReference type="Pfam" id="PF19303">
    <property type="entry name" value="Anticodon_3"/>
    <property type="match status" value="1"/>
</dbReference>
<dbReference type="FunFam" id="2.170.220.10:FF:000001">
    <property type="entry name" value="methionine--tRNA ligase, mitochondrial"/>
    <property type="match status" value="1"/>
</dbReference>
<dbReference type="PRINTS" id="PR01041">
    <property type="entry name" value="TRNASYNTHMET"/>
</dbReference>
<evidence type="ECO:0000256" key="6">
    <source>
        <dbReference type="ARBA" id="ARBA00023146"/>
    </source>
</evidence>
<sequence>MIIRRHNRLFNAAFIMVRCVYHCKYVRHLSSRENCSAKTGSYFITTPIFYVNAQPHIGHLHSALLADASYRFQLLRGREFTLFSTGTDEHGLKVQQAATNNNISPFQYCDEVSDKFRCLFDAANIGYTDFVRTVESRHVEAVQKFITNLMAGGHIYQGSYSGWYCVSDEAYLTDVQVKEMTTSSGQKQMVSIESGHPVEWNKEENYMFKLSSFQNDLLHWLKDDGRVTPKRFLEELRMWVSEGLIDLSISRPRDRVSWGIPVPGDYMHTVYVWVDALINYLTVAGYPELKLWPPDVQVIGKDILRFHGIYWPALLIASGLEPPRNILCHSHWTVEGQKMSKSLGNVVCPHDRIEKYTTDGLRYFLLRESTTHSDSNWSDTRLVRLLNAELADSLGNLLNRCTAPSLNPRLEFPKLSSSYLQTIPESGSKLMEQLTKLPDDVEGHYCNYNFYRAVDVIMNAVRSANVFVQEEKPWELKNLQDRTKLDSVLRIALETVRIAGIALQPIVPTLAGKVLDCLGILSYDRLWDKMKVGFSREKQGYFETSSSLGRRTKLFNKLKL</sequence>
<dbReference type="EC" id="6.1.1.10" evidence="1"/>
<dbReference type="GO" id="GO:0006431">
    <property type="term" value="P:methionyl-tRNA aminoacylation"/>
    <property type="evidence" value="ECO:0007669"/>
    <property type="project" value="InterPro"/>
</dbReference>
<dbReference type="GO" id="GO:0004825">
    <property type="term" value="F:methionine-tRNA ligase activity"/>
    <property type="evidence" value="ECO:0007669"/>
    <property type="project" value="UniProtKB-EC"/>
</dbReference>
<evidence type="ECO:0000313" key="13">
    <source>
        <dbReference type="EMBL" id="KAK7077993.1"/>
    </source>
</evidence>
<dbReference type="GO" id="GO:0005524">
    <property type="term" value="F:ATP binding"/>
    <property type="evidence" value="ECO:0007669"/>
    <property type="project" value="UniProtKB-KW"/>
</dbReference>
<keyword evidence="14" id="KW-1185">Reference proteome</keyword>
<accession>A0AAN9A7Z7</accession>
<dbReference type="Gene3D" id="1.10.730.10">
    <property type="entry name" value="Isoleucyl-tRNA Synthetase, Domain 1"/>
    <property type="match status" value="1"/>
</dbReference>
<evidence type="ECO:0000256" key="4">
    <source>
        <dbReference type="ARBA" id="ARBA00022840"/>
    </source>
</evidence>
<evidence type="ECO:0000256" key="9">
    <source>
        <dbReference type="ARBA" id="ARBA00047364"/>
    </source>
</evidence>
<comment type="caution">
    <text evidence="13">The sequence shown here is derived from an EMBL/GenBank/DDBJ whole genome shotgun (WGS) entry which is preliminary data.</text>
</comment>
<dbReference type="CDD" id="cd00814">
    <property type="entry name" value="MetRS_core"/>
    <property type="match status" value="1"/>
</dbReference>
<dbReference type="InterPro" id="IPR015413">
    <property type="entry name" value="Methionyl/Leucyl_tRNA_Synth"/>
</dbReference>
<comment type="similarity">
    <text evidence="10">Belongs to the class-I aminoacyl-tRNA synthetase family.</text>
</comment>
<organism evidence="13 14">
    <name type="scientific">Halocaridina rubra</name>
    <name type="common">Hawaiian red shrimp</name>
    <dbReference type="NCBI Taxonomy" id="373956"/>
    <lineage>
        <taxon>Eukaryota</taxon>
        <taxon>Metazoa</taxon>
        <taxon>Ecdysozoa</taxon>
        <taxon>Arthropoda</taxon>
        <taxon>Crustacea</taxon>
        <taxon>Multicrustacea</taxon>
        <taxon>Malacostraca</taxon>
        <taxon>Eumalacostraca</taxon>
        <taxon>Eucarida</taxon>
        <taxon>Decapoda</taxon>
        <taxon>Pleocyemata</taxon>
        <taxon>Caridea</taxon>
        <taxon>Atyoidea</taxon>
        <taxon>Atyidae</taxon>
        <taxon>Halocaridina</taxon>
    </lineage>
</organism>
<evidence type="ECO:0000256" key="2">
    <source>
        <dbReference type="ARBA" id="ARBA00022598"/>
    </source>
</evidence>
<keyword evidence="3 10" id="KW-0547">Nucleotide-binding</keyword>
<evidence type="ECO:0000259" key="12">
    <source>
        <dbReference type="Pfam" id="PF19303"/>
    </source>
</evidence>
<dbReference type="InterPro" id="IPR023457">
    <property type="entry name" value="Met-tRNA_synth_2"/>
</dbReference>
<dbReference type="PANTHER" id="PTHR43326:SF1">
    <property type="entry name" value="METHIONINE--TRNA LIGASE, MITOCHONDRIAL"/>
    <property type="match status" value="1"/>
</dbReference>
<evidence type="ECO:0000256" key="7">
    <source>
        <dbReference type="ARBA" id="ARBA00026124"/>
    </source>
</evidence>
<dbReference type="EMBL" id="JAXCGZ010008081">
    <property type="protein sequence ID" value="KAK7077993.1"/>
    <property type="molecule type" value="Genomic_DNA"/>
</dbReference>
<keyword evidence="5 10" id="KW-0648">Protein biosynthesis</keyword>
<dbReference type="InterPro" id="IPR014729">
    <property type="entry name" value="Rossmann-like_a/b/a_fold"/>
</dbReference>